<dbReference type="OrthoDB" id="6629002at2"/>
<accession>A0A085A7S2</accession>
<dbReference type="AlphaFoldDB" id="A0A085A7S2"/>
<protein>
    <submittedName>
        <fullName evidence="2">Uncharacterized protein</fullName>
    </submittedName>
</protein>
<dbReference type="Proteomes" id="UP000028630">
    <property type="component" value="Unassembled WGS sequence"/>
</dbReference>
<evidence type="ECO:0000313" key="2">
    <source>
        <dbReference type="EMBL" id="KFC06267.1"/>
    </source>
</evidence>
<keyword evidence="3" id="KW-1185">Reference proteome</keyword>
<sequence length="134" mass="14486">MTKYYTAAAAIILLATLSSTAGATENDIINVDIQKNIQGINVTVTAKTDTVVIKNIDVNRGKCPLLTKGTVTYQGKRLEGWVAQGATFTPTTMHFADGLTWHFGHTYLQAPPGVNCSFLEARVFTDKGTFTVSE</sequence>
<comment type="caution">
    <text evidence="2">The sequence shown here is derived from an EMBL/GenBank/DDBJ whole genome shotgun (WGS) entry which is preliminary data.</text>
</comment>
<dbReference type="eggNOG" id="ENOG50346WA">
    <property type="taxonomic scope" value="Bacteria"/>
</dbReference>
<feature type="signal peptide" evidence="1">
    <location>
        <begin position="1"/>
        <end position="23"/>
    </location>
</feature>
<proteinExistence type="predicted"/>
<gene>
    <name evidence="2" type="ORF">GTGU_02788</name>
</gene>
<evidence type="ECO:0000256" key="1">
    <source>
        <dbReference type="SAM" id="SignalP"/>
    </source>
</evidence>
<organism evidence="2 3">
    <name type="scientific">Trabulsiella guamensis ATCC 49490</name>
    <dbReference type="NCBI Taxonomy" id="1005994"/>
    <lineage>
        <taxon>Bacteria</taxon>
        <taxon>Pseudomonadati</taxon>
        <taxon>Pseudomonadota</taxon>
        <taxon>Gammaproteobacteria</taxon>
        <taxon>Enterobacterales</taxon>
        <taxon>Enterobacteriaceae</taxon>
        <taxon>Trabulsiella</taxon>
    </lineage>
</organism>
<evidence type="ECO:0000313" key="3">
    <source>
        <dbReference type="Proteomes" id="UP000028630"/>
    </source>
</evidence>
<reference evidence="3" key="1">
    <citation type="submission" date="2014-05" db="EMBL/GenBank/DDBJ databases">
        <title>ATOL: Assembling a taxonomically balanced genome-scale reconstruction of the evolutionary history of the Enterobacteriaceae.</title>
        <authorList>
            <person name="Plunkett G. III"/>
            <person name="Neeno-Eckwall E.C."/>
            <person name="Glasner J.D."/>
            <person name="Perna N.T."/>
        </authorList>
    </citation>
    <scope>NUCLEOTIDE SEQUENCE [LARGE SCALE GENOMIC DNA]</scope>
    <source>
        <strain evidence="3">ATCC 49490</strain>
    </source>
</reference>
<feature type="chain" id="PRO_5001786164" evidence="1">
    <location>
        <begin position="24"/>
        <end position="134"/>
    </location>
</feature>
<dbReference type="RefSeq" id="WP_038157975.1">
    <property type="nucleotide sequence ID" value="NZ_JMTB01000085.1"/>
</dbReference>
<dbReference type="EMBL" id="JMTB01000085">
    <property type="protein sequence ID" value="KFC06267.1"/>
    <property type="molecule type" value="Genomic_DNA"/>
</dbReference>
<keyword evidence="1" id="KW-0732">Signal</keyword>
<name>A0A085A7S2_9ENTR</name>